<sequence length="126" mass="13910">MRELPTVRSACCSSGAHTDEDPDFHDRSTGVQAYRRTLQASGFGPPVCCVCGSARDARFISNSRTRVSRHGARFHLSAQASTNKSHRSSPSNQASCFMSISIVSAYSVHRFFFLPPPLLPLHRHHP</sequence>
<name>A0A6A5UN02_9PLEO</name>
<feature type="region of interest" description="Disordered" evidence="1">
    <location>
        <begin position="1"/>
        <end position="27"/>
    </location>
</feature>
<evidence type="ECO:0000256" key="1">
    <source>
        <dbReference type="SAM" id="MobiDB-lite"/>
    </source>
</evidence>
<evidence type="ECO:0000313" key="2">
    <source>
        <dbReference type="EMBL" id="KAF1966098.1"/>
    </source>
</evidence>
<dbReference type="AlphaFoldDB" id="A0A6A5UN02"/>
<evidence type="ECO:0000313" key="3">
    <source>
        <dbReference type="Proteomes" id="UP000800036"/>
    </source>
</evidence>
<dbReference type="Proteomes" id="UP000800036">
    <property type="component" value="Unassembled WGS sequence"/>
</dbReference>
<accession>A0A6A5UN02</accession>
<gene>
    <name evidence="2" type="ORF">BU23DRAFT_333426</name>
</gene>
<organism evidence="2 3">
    <name type="scientific">Bimuria novae-zelandiae CBS 107.79</name>
    <dbReference type="NCBI Taxonomy" id="1447943"/>
    <lineage>
        <taxon>Eukaryota</taxon>
        <taxon>Fungi</taxon>
        <taxon>Dikarya</taxon>
        <taxon>Ascomycota</taxon>
        <taxon>Pezizomycotina</taxon>
        <taxon>Dothideomycetes</taxon>
        <taxon>Pleosporomycetidae</taxon>
        <taxon>Pleosporales</taxon>
        <taxon>Massarineae</taxon>
        <taxon>Didymosphaeriaceae</taxon>
        <taxon>Bimuria</taxon>
    </lineage>
</organism>
<dbReference type="EMBL" id="ML976751">
    <property type="protein sequence ID" value="KAF1966098.1"/>
    <property type="molecule type" value="Genomic_DNA"/>
</dbReference>
<keyword evidence="3" id="KW-1185">Reference proteome</keyword>
<proteinExistence type="predicted"/>
<protein>
    <submittedName>
        <fullName evidence="2">Uncharacterized protein</fullName>
    </submittedName>
</protein>
<reference evidence="2" key="1">
    <citation type="journal article" date="2020" name="Stud. Mycol.">
        <title>101 Dothideomycetes genomes: a test case for predicting lifestyles and emergence of pathogens.</title>
        <authorList>
            <person name="Haridas S."/>
            <person name="Albert R."/>
            <person name="Binder M."/>
            <person name="Bloem J."/>
            <person name="Labutti K."/>
            <person name="Salamov A."/>
            <person name="Andreopoulos B."/>
            <person name="Baker S."/>
            <person name="Barry K."/>
            <person name="Bills G."/>
            <person name="Bluhm B."/>
            <person name="Cannon C."/>
            <person name="Castanera R."/>
            <person name="Culley D."/>
            <person name="Daum C."/>
            <person name="Ezra D."/>
            <person name="Gonzalez J."/>
            <person name="Henrissat B."/>
            <person name="Kuo A."/>
            <person name="Liang C."/>
            <person name="Lipzen A."/>
            <person name="Lutzoni F."/>
            <person name="Magnuson J."/>
            <person name="Mondo S."/>
            <person name="Nolan M."/>
            <person name="Ohm R."/>
            <person name="Pangilinan J."/>
            <person name="Park H.-J."/>
            <person name="Ramirez L."/>
            <person name="Alfaro M."/>
            <person name="Sun H."/>
            <person name="Tritt A."/>
            <person name="Yoshinaga Y."/>
            <person name="Zwiers L.-H."/>
            <person name="Turgeon B."/>
            <person name="Goodwin S."/>
            <person name="Spatafora J."/>
            <person name="Crous P."/>
            <person name="Grigoriev I."/>
        </authorList>
    </citation>
    <scope>NUCLEOTIDE SEQUENCE</scope>
    <source>
        <strain evidence="2">CBS 107.79</strain>
    </source>
</reference>